<proteinExistence type="predicted"/>
<feature type="region of interest" description="Disordered" evidence="1">
    <location>
        <begin position="1"/>
        <end position="33"/>
    </location>
</feature>
<organism evidence="2 3">
    <name type="scientific">Phialemonium thermophilum</name>
    <dbReference type="NCBI Taxonomy" id="223376"/>
    <lineage>
        <taxon>Eukaryota</taxon>
        <taxon>Fungi</taxon>
        <taxon>Dikarya</taxon>
        <taxon>Ascomycota</taxon>
        <taxon>Pezizomycotina</taxon>
        <taxon>Sordariomycetes</taxon>
        <taxon>Sordariomycetidae</taxon>
        <taxon>Cephalothecales</taxon>
        <taxon>Cephalothecaceae</taxon>
        <taxon>Phialemonium</taxon>
    </lineage>
</organism>
<accession>A0ABR3WEL1</accession>
<evidence type="ECO:0000256" key="1">
    <source>
        <dbReference type="SAM" id="MobiDB-lite"/>
    </source>
</evidence>
<name>A0ABR3WEL1_9PEZI</name>
<protein>
    <submittedName>
        <fullName evidence="2">Uncharacterized protein</fullName>
    </submittedName>
</protein>
<feature type="region of interest" description="Disordered" evidence="1">
    <location>
        <begin position="45"/>
        <end position="113"/>
    </location>
</feature>
<feature type="compositionally biased region" description="Polar residues" evidence="1">
    <location>
        <begin position="67"/>
        <end position="105"/>
    </location>
</feature>
<comment type="caution">
    <text evidence="2">The sequence shown here is derived from an EMBL/GenBank/DDBJ whole genome shotgun (WGS) entry which is preliminary data.</text>
</comment>
<reference evidence="2 3" key="1">
    <citation type="journal article" date="2024" name="Commun. Biol.">
        <title>Comparative genomic analysis of thermophilic fungi reveals convergent evolutionary adaptations and gene losses.</title>
        <authorList>
            <person name="Steindorff A.S."/>
            <person name="Aguilar-Pontes M.V."/>
            <person name="Robinson A.J."/>
            <person name="Andreopoulos B."/>
            <person name="LaButti K."/>
            <person name="Kuo A."/>
            <person name="Mondo S."/>
            <person name="Riley R."/>
            <person name="Otillar R."/>
            <person name="Haridas S."/>
            <person name="Lipzen A."/>
            <person name="Grimwood J."/>
            <person name="Schmutz J."/>
            <person name="Clum A."/>
            <person name="Reid I.D."/>
            <person name="Moisan M.C."/>
            <person name="Butler G."/>
            <person name="Nguyen T.T.M."/>
            <person name="Dewar K."/>
            <person name="Conant G."/>
            <person name="Drula E."/>
            <person name="Henrissat B."/>
            <person name="Hansel C."/>
            <person name="Singer S."/>
            <person name="Hutchinson M.I."/>
            <person name="de Vries R.P."/>
            <person name="Natvig D.O."/>
            <person name="Powell A.J."/>
            <person name="Tsang A."/>
            <person name="Grigoriev I.V."/>
        </authorList>
    </citation>
    <scope>NUCLEOTIDE SEQUENCE [LARGE SCALE GENOMIC DNA]</scope>
    <source>
        <strain evidence="2 3">ATCC 24622</strain>
    </source>
</reference>
<evidence type="ECO:0000313" key="3">
    <source>
        <dbReference type="Proteomes" id="UP001586593"/>
    </source>
</evidence>
<dbReference type="Proteomes" id="UP001586593">
    <property type="component" value="Unassembled WGS sequence"/>
</dbReference>
<sequence length="218" mass="23070">MADVDNEIADTQAGGDNSHDNEGPPIVDSPHIEFPMANIPAAITGYLDPSLPTYGGQPVLPRFDAVQTGTSEATSAGPKNNSDGSVQSRGNPPHSSSADTHPQTPRTKRQNQQHHIYVHSPEPHALIAHSGRVFVPGAPGQGTGGNWVFWPHHPGNLPYPPGQGTVDPLDLHPGDPALPTSLQNHLLTLARQGTLCSTMIAHLNMAIEETEAQDEEAA</sequence>
<dbReference type="EMBL" id="JAZHXJ010000476">
    <property type="protein sequence ID" value="KAL1859824.1"/>
    <property type="molecule type" value="Genomic_DNA"/>
</dbReference>
<evidence type="ECO:0000313" key="2">
    <source>
        <dbReference type="EMBL" id="KAL1859824.1"/>
    </source>
</evidence>
<keyword evidence="3" id="KW-1185">Reference proteome</keyword>
<gene>
    <name evidence="2" type="ORF">VTK73DRAFT_7444</name>
</gene>